<dbReference type="RefSeq" id="WP_109650122.1">
    <property type="nucleotide sequence ID" value="NZ_JACWLN010000004.1"/>
</dbReference>
<keyword evidence="1" id="KW-0472">Membrane</keyword>
<reference evidence="3 4" key="1">
    <citation type="submission" date="2018-05" db="EMBL/GenBank/DDBJ databases">
        <title>Genomic Encyclopedia of Archaeal and Bacterial Type Strains, Phase II (KMG-II): from individual species to whole genera.</title>
        <authorList>
            <person name="Goeker M."/>
        </authorList>
    </citation>
    <scope>NUCLEOTIDE SEQUENCE [LARGE SCALE GENOMIC DNA]</scope>
    <source>
        <strain evidence="3 4">DSM 23514</strain>
    </source>
</reference>
<keyword evidence="1" id="KW-0812">Transmembrane</keyword>
<gene>
    <name evidence="2" type="ORF">HZY62_12225</name>
    <name evidence="3" type="ORF">LX92_01961</name>
</gene>
<name>A0A316E081_9FLAO</name>
<feature type="transmembrane region" description="Helical" evidence="1">
    <location>
        <begin position="91"/>
        <end position="112"/>
    </location>
</feature>
<dbReference type="AlphaFoldDB" id="A0A316E081"/>
<dbReference type="Proteomes" id="UP000245667">
    <property type="component" value="Unassembled WGS sequence"/>
</dbReference>
<feature type="transmembrane region" description="Helical" evidence="1">
    <location>
        <begin position="118"/>
        <end position="136"/>
    </location>
</feature>
<proteinExistence type="predicted"/>
<dbReference type="EMBL" id="QGGQ01000004">
    <property type="protein sequence ID" value="PWK23396.1"/>
    <property type="molecule type" value="Genomic_DNA"/>
</dbReference>
<evidence type="ECO:0000313" key="3">
    <source>
        <dbReference type="EMBL" id="PWK23396.1"/>
    </source>
</evidence>
<organism evidence="3 4">
    <name type="scientific">Maribacter polysiphoniae</name>
    <dbReference type="NCBI Taxonomy" id="429344"/>
    <lineage>
        <taxon>Bacteria</taxon>
        <taxon>Pseudomonadati</taxon>
        <taxon>Bacteroidota</taxon>
        <taxon>Flavobacteriia</taxon>
        <taxon>Flavobacteriales</taxon>
        <taxon>Flavobacteriaceae</taxon>
        <taxon>Maribacter</taxon>
    </lineage>
</organism>
<dbReference type="OrthoDB" id="1139266at2"/>
<keyword evidence="5" id="KW-1185">Reference proteome</keyword>
<evidence type="ECO:0008006" key="6">
    <source>
        <dbReference type="Google" id="ProtNLM"/>
    </source>
</evidence>
<dbReference type="Proteomes" id="UP000651837">
    <property type="component" value="Unassembled WGS sequence"/>
</dbReference>
<evidence type="ECO:0000256" key="1">
    <source>
        <dbReference type="SAM" id="Phobius"/>
    </source>
</evidence>
<reference evidence="2 5" key="2">
    <citation type="submission" date="2020-07" db="EMBL/GenBank/DDBJ databases">
        <title>The draft genome sequence of Maribacter polysiphoniae KCTC 22021.</title>
        <authorList>
            <person name="Mu L."/>
        </authorList>
    </citation>
    <scope>NUCLEOTIDE SEQUENCE [LARGE SCALE GENOMIC DNA]</scope>
    <source>
        <strain evidence="2 5">KCTC 22021</strain>
    </source>
</reference>
<dbReference type="EMBL" id="JACWLN010000004">
    <property type="protein sequence ID" value="MBD1261362.1"/>
    <property type="molecule type" value="Genomic_DNA"/>
</dbReference>
<evidence type="ECO:0000313" key="4">
    <source>
        <dbReference type="Proteomes" id="UP000245667"/>
    </source>
</evidence>
<sequence>MTLNNALNFFESLKSETTNKSEIKVYGKFIYNLTALQHRGFSNDEIQALEMELDRLNLNSNPGNRKKFFKKALGKFETYLKDTFSLISKGYYTNLSVSLGILFGVVLGVLIGERFERSLGISFGICIGLFIGAYIGRRMDAQAKAAGNIL</sequence>
<comment type="caution">
    <text evidence="3">The sequence shown here is derived from an EMBL/GenBank/DDBJ whole genome shotgun (WGS) entry which is preliminary data.</text>
</comment>
<accession>A0A316E081</accession>
<evidence type="ECO:0000313" key="5">
    <source>
        <dbReference type="Proteomes" id="UP000651837"/>
    </source>
</evidence>
<keyword evidence="1" id="KW-1133">Transmembrane helix</keyword>
<evidence type="ECO:0000313" key="2">
    <source>
        <dbReference type="EMBL" id="MBD1261362.1"/>
    </source>
</evidence>
<protein>
    <recommendedName>
        <fullName evidence="6">Glycine zipper family protein</fullName>
    </recommendedName>
</protein>